<reference evidence="3 4" key="1">
    <citation type="submission" date="2017-01" db="EMBL/GenBank/DDBJ databases">
        <authorList>
            <person name="Mah S.A."/>
            <person name="Swanson W.J."/>
            <person name="Moy G.W."/>
            <person name="Vacquier V.D."/>
        </authorList>
    </citation>
    <scope>NUCLEOTIDE SEQUENCE [LARGE SCALE GENOMIC DNA]</scope>
    <source>
        <strain evidence="3 4">DSM 21219</strain>
    </source>
</reference>
<dbReference type="OrthoDB" id="8479080at2"/>
<evidence type="ECO:0000259" key="2">
    <source>
        <dbReference type="Pfam" id="PF02036"/>
    </source>
</evidence>
<dbReference type="InterPro" id="IPR003033">
    <property type="entry name" value="SCP2_sterol-bd_dom"/>
</dbReference>
<feature type="domain" description="SCP2" evidence="2">
    <location>
        <begin position="40"/>
        <end position="139"/>
    </location>
</feature>
<dbReference type="RefSeq" id="WP_083946012.1">
    <property type="nucleotide sequence ID" value="NZ_FTPS01000001.1"/>
</dbReference>
<sequence length="184" mass="20205">MTQAFPKTAGAPEPGARAPWRPPLPLFLLQPLLRRIVRRIAARHPEMMDRLGPVQRARFLIDPKGLPFTLLLRPDPGDLLLRACPRRTPPPHDAMIAGRFLDLLRLVDADEDGDALFFSRALVITGDTEAVVTLRNALDDVEDSIAAEVAEMFGPPGRAILATLRRVSDPGQPEADREDSDAAP</sequence>
<dbReference type="AlphaFoldDB" id="A0A1R3WFV9"/>
<dbReference type="Proteomes" id="UP000192455">
    <property type="component" value="Unassembled WGS sequence"/>
</dbReference>
<dbReference type="Pfam" id="PF02036">
    <property type="entry name" value="SCP2"/>
    <property type="match status" value="1"/>
</dbReference>
<organism evidence="3 4">
    <name type="scientific">Pontibaca methylaminivorans</name>
    <dbReference type="NCBI Taxonomy" id="515897"/>
    <lineage>
        <taxon>Bacteria</taxon>
        <taxon>Pseudomonadati</taxon>
        <taxon>Pseudomonadota</taxon>
        <taxon>Alphaproteobacteria</taxon>
        <taxon>Rhodobacterales</taxon>
        <taxon>Roseobacteraceae</taxon>
        <taxon>Pontibaca</taxon>
    </lineage>
</organism>
<keyword evidence="4" id="KW-1185">Reference proteome</keyword>
<name>A0A1R3WFV9_9RHOB</name>
<gene>
    <name evidence="3" type="ORF">SAMN05421849_0659</name>
</gene>
<dbReference type="SUPFAM" id="SSF55718">
    <property type="entry name" value="SCP-like"/>
    <property type="match status" value="1"/>
</dbReference>
<protein>
    <submittedName>
        <fullName evidence="3">Predicted lipid carrier protein YhbT, contains SCP2 domain</fullName>
    </submittedName>
</protein>
<dbReference type="STRING" id="515897.SAMN05421849_0659"/>
<dbReference type="EMBL" id="FTPS01000001">
    <property type="protein sequence ID" value="SIT77071.1"/>
    <property type="molecule type" value="Genomic_DNA"/>
</dbReference>
<dbReference type="InterPro" id="IPR036527">
    <property type="entry name" value="SCP2_sterol-bd_dom_sf"/>
</dbReference>
<evidence type="ECO:0000313" key="4">
    <source>
        <dbReference type="Proteomes" id="UP000192455"/>
    </source>
</evidence>
<evidence type="ECO:0000313" key="3">
    <source>
        <dbReference type="EMBL" id="SIT77071.1"/>
    </source>
</evidence>
<proteinExistence type="predicted"/>
<feature type="region of interest" description="Disordered" evidence="1">
    <location>
        <begin position="165"/>
        <end position="184"/>
    </location>
</feature>
<accession>A0A1R3WFV9</accession>
<evidence type="ECO:0000256" key="1">
    <source>
        <dbReference type="SAM" id="MobiDB-lite"/>
    </source>
</evidence>